<dbReference type="NCBIfam" id="TIGR03083">
    <property type="entry name" value="maleylpyruvate isomerase family mycothiol-dependent enzyme"/>
    <property type="match status" value="1"/>
</dbReference>
<dbReference type="InterPro" id="IPR017517">
    <property type="entry name" value="Maleyloyr_isom"/>
</dbReference>
<dbReference type="GO" id="GO:0046872">
    <property type="term" value="F:metal ion binding"/>
    <property type="evidence" value="ECO:0007669"/>
    <property type="project" value="InterPro"/>
</dbReference>
<reference evidence="3 4" key="1">
    <citation type="submission" date="2017-09" db="EMBL/GenBank/DDBJ databases">
        <authorList>
            <person name="Lee N."/>
            <person name="Cho B.-K."/>
        </authorList>
    </citation>
    <scope>NUCLEOTIDE SEQUENCE [LARGE SCALE GENOMIC DNA]</scope>
    <source>
        <strain evidence="3 4">ATCC 27476</strain>
    </source>
</reference>
<dbReference type="InterPro" id="IPR024344">
    <property type="entry name" value="MDMPI_metal-binding"/>
</dbReference>
<dbReference type="SUPFAM" id="SSF109854">
    <property type="entry name" value="DinB/YfiT-like putative metalloenzymes"/>
    <property type="match status" value="1"/>
</dbReference>
<organism evidence="3 4">
    <name type="scientific">Streptomyces vinaceus</name>
    <dbReference type="NCBI Taxonomy" id="1960"/>
    <lineage>
        <taxon>Bacteria</taxon>
        <taxon>Bacillati</taxon>
        <taxon>Actinomycetota</taxon>
        <taxon>Actinomycetes</taxon>
        <taxon>Kitasatosporales</taxon>
        <taxon>Streptomycetaceae</taxon>
        <taxon>Streptomyces</taxon>
    </lineage>
</organism>
<keyword evidence="3" id="KW-0670">Pyruvate</keyword>
<evidence type="ECO:0000313" key="4">
    <source>
        <dbReference type="Proteomes" id="UP000325563"/>
    </source>
</evidence>
<protein>
    <submittedName>
        <fullName evidence="3">Maleylpyruvate isomerase family mycothiol-dependent enzyme</fullName>
    </submittedName>
</protein>
<dbReference type="InterPro" id="IPR034660">
    <property type="entry name" value="DinB/YfiT-like"/>
</dbReference>
<proteinExistence type="predicted"/>
<keyword evidence="3" id="KW-0413">Isomerase</keyword>
<gene>
    <name evidence="3" type="ORF">CP980_29955</name>
</gene>
<dbReference type="GO" id="GO:0016853">
    <property type="term" value="F:isomerase activity"/>
    <property type="evidence" value="ECO:0007669"/>
    <property type="project" value="UniProtKB-KW"/>
</dbReference>
<dbReference type="Pfam" id="PF11716">
    <property type="entry name" value="MDMPI_N"/>
    <property type="match status" value="1"/>
</dbReference>
<sequence length="277" mass="29884">MDHSTRLSHFRNETSAFEEAVRRAIDAAGAAPVPLVPSCPGWSVADLVGHLGAVHRFVARILRERLAQAPDHTDPTIFELPRDPAVRAAWPKPEGEPNRGPVPPALTQWFAQGARQLEALFGELGPDVPVWTWSADSGDRTSGFWLRMQTIELAVHRWDAQSATGVPEPVDAAIAADAVPQSFETMAPFRRAAAGAPAGAGERYRFRRTDGPGAWNVTFSGDLVLVEHGPGAAADVEAAGTASDLMLFLWRRIPASALRVTGDAQLLPHYFTLVPPL</sequence>
<dbReference type="AlphaFoldDB" id="A0A5J6JJK2"/>
<dbReference type="Pfam" id="PF07398">
    <property type="entry name" value="MDMPI_C"/>
    <property type="match status" value="1"/>
</dbReference>
<evidence type="ECO:0000259" key="2">
    <source>
        <dbReference type="Pfam" id="PF11716"/>
    </source>
</evidence>
<dbReference type="Gene3D" id="1.20.120.450">
    <property type="entry name" value="dinb family like domain"/>
    <property type="match status" value="1"/>
</dbReference>
<dbReference type="KEGG" id="svn:CP980_29955"/>
<evidence type="ECO:0000259" key="1">
    <source>
        <dbReference type="Pfam" id="PF07398"/>
    </source>
</evidence>
<dbReference type="EMBL" id="CP023692">
    <property type="protein sequence ID" value="QEV48744.1"/>
    <property type="molecule type" value="Genomic_DNA"/>
</dbReference>
<dbReference type="GO" id="GO:0005886">
    <property type="term" value="C:plasma membrane"/>
    <property type="evidence" value="ECO:0007669"/>
    <property type="project" value="TreeGrafter"/>
</dbReference>
<dbReference type="PANTHER" id="PTHR40758">
    <property type="entry name" value="CONSERVED PROTEIN"/>
    <property type="match status" value="1"/>
</dbReference>
<dbReference type="GeneID" id="95614772"/>
<name>A0A5J6JJK2_STRVI</name>
<dbReference type="Proteomes" id="UP000325563">
    <property type="component" value="Chromosome"/>
</dbReference>
<accession>A0A5J6JJK2</accession>
<keyword evidence="4" id="KW-1185">Reference proteome</keyword>
<feature type="domain" description="Mycothiol-dependent maleylpyruvate isomerase metal-binding" evidence="2">
    <location>
        <begin position="11"/>
        <end position="161"/>
    </location>
</feature>
<dbReference type="RefSeq" id="WP_150529502.1">
    <property type="nucleotide sequence ID" value="NZ_BNBW01000003.1"/>
</dbReference>
<dbReference type="PANTHER" id="PTHR40758:SF1">
    <property type="entry name" value="CONSERVED PROTEIN"/>
    <property type="match status" value="1"/>
</dbReference>
<dbReference type="InterPro" id="IPR010872">
    <property type="entry name" value="MDMPI_C-term_domain"/>
</dbReference>
<feature type="domain" description="MDMPI C-terminal" evidence="1">
    <location>
        <begin position="174"/>
        <end position="269"/>
    </location>
</feature>
<evidence type="ECO:0000313" key="3">
    <source>
        <dbReference type="EMBL" id="QEV48744.1"/>
    </source>
</evidence>